<dbReference type="AlphaFoldDB" id="A0AAV5J501"/>
<reference evidence="1 2" key="1">
    <citation type="journal article" date="2021" name="Commun. Biol.">
        <title>The genome of Shorea leprosula (Dipterocarpaceae) highlights the ecological relevance of drought in aseasonal tropical rainforests.</title>
        <authorList>
            <person name="Ng K.K.S."/>
            <person name="Kobayashi M.J."/>
            <person name="Fawcett J.A."/>
            <person name="Hatakeyama M."/>
            <person name="Paape T."/>
            <person name="Ng C.H."/>
            <person name="Ang C.C."/>
            <person name="Tnah L.H."/>
            <person name="Lee C.T."/>
            <person name="Nishiyama T."/>
            <person name="Sese J."/>
            <person name="O'Brien M.J."/>
            <person name="Copetti D."/>
            <person name="Mohd Noor M.I."/>
            <person name="Ong R.C."/>
            <person name="Putra M."/>
            <person name="Sireger I.Z."/>
            <person name="Indrioko S."/>
            <person name="Kosugi Y."/>
            <person name="Izuno A."/>
            <person name="Isagi Y."/>
            <person name="Lee S.L."/>
            <person name="Shimizu K.K."/>
        </authorList>
    </citation>
    <scope>NUCLEOTIDE SEQUENCE [LARGE SCALE GENOMIC DNA]</scope>
    <source>
        <strain evidence="1">214</strain>
    </source>
</reference>
<evidence type="ECO:0000313" key="1">
    <source>
        <dbReference type="EMBL" id="GKV07121.1"/>
    </source>
</evidence>
<organism evidence="1 2">
    <name type="scientific">Rubroshorea leprosula</name>
    <dbReference type="NCBI Taxonomy" id="152421"/>
    <lineage>
        <taxon>Eukaryota</taxon>
        <taxon>Viridiplantae</taxon>
        <taxon>Streptophyta</taxon>
        <taxon>Embryophyta</taxon>
        <taxon>Tracheophyta</taxon>
        <taxon>Spermatophyta</taxon>
        <taxon>Magnoliopsida</taxon>
        <taxon>eudicotyledons</taxon>
        <taxon>Gunneridae</taxon>
        <taxon>Pentapetalae</taxon>
        <taxon>rosids</taxon>
        <taxon>malvids</taxon>
        <taxon>Malvales</taxon>
        <taxon>Dipterocarpaceae</taxon>
        <taxon>Rubroshorea</taxon>
    </lineage>
</organism>
<name>A0AAV5J501_9ROSI</name>
<sequence>MLMCCGYVFWHAHSTLVHVFMLNFSLLIGCNGQVAVNVHNSFADA</sequence>
<proteinExistence type="predicted"/>
<dbReference type="EMBL" id="BPVZ01000026">
    <property type="protein sequence ID" value="GKV07121.1"/>
    <property type="molecule type" value="Genomic_DNA"/>
</dbReference>
<dbReference type="Proteomes" id="UP001054252">
    <property type="component" value="Unassembled WGS sequence"/>
</dbReference>
<gene>
    <name evidence="1" type="ORF">SLEP1_g18923</name>
</gene>
<accession>A0AAV5J501</accession>
<comment type="caution">
    <text evidence="1">The sequence shown here is derived from an EMBL/GenBank/DDBJ whole genome shotgun (WGS) entry which is preliminary data.</text>
</comment>
<evidence type="ECO:0000313" key="2">
    <source>
        <dbReference type="Proteomes" id="UP001054252"/>
    </source>
</evidence>
<keyword evidence="2" id="KW-1185">Reference proteome</keyword>
<protein>
    <submittedName>
        <fullName evidence="1">Uncharacterized protein</fullName>
    </submittedName>
</protein>